<dbReference type="OrthoDB" id="516779at2"/>
<dbReference type="Proteomes" id="UP000054925">
    <property type="component" value="Unassembled WGS sequence"/>
</dbReference>
<comment type="caution">
    <text evidence="2">The sequence shown here is derived from an EMBL/GenBank/DDBJ whole genome shotgun (WGS) entry which is preliminary data.</text>
</comment>
<keyword evidence="3" id="KW-1185">Reference proteome</keyword>
<gene>
    <name evidence="2" type="ORF">AWB67_03199</name>
</gene>
<evidence type="ECO:0000259" key="1">
    <source>
        <dbReference type="Pfam" id="PF07045"/>
    </source>
</evidence>
<dbReference type="SUPFAM" id="SSF54909">
    <property type="entry name" value="Dimeric alpha+beta barrel"/>
    <property type="match status" value="1"/>
</dbReference>
<reference evidence="2" key="1">
    <citation type="submission" date="2016-01" db="EMBL/GenBank/DDBJ databases">
        <authorList>
            <person name="Peeters C."/>
        </authorList>
    </citation>
    <scope>NUCLEOTIDE SEQUENCE [LARGE SCALE GENOMIC DNA]</scope>
    <source>
        <strain evidence="2">LMG 22937</strain>
    </source>
</reference>
<dbReference type="Gene3D" id="3.30.70.100">
    <property type="match status" value="1"/>
</dbReference>
<sequence>MAKGYIIANVEVTNPDQYAQYRPLSSVAVEAHGGTFIVRGGQSETLEGAFNSRTVVIEFPSFQAAQTFYHSAEYEAARHARAGAAQMNLMVVEGV</sequence>
<evidence type="ECO:0000313" key="3">
    <source>
        <dbReference type="Proteomes" id="UP000054925"/>
    </source>
</evidence>
<name>A0A158J172_9BURK</name>
<dbReference type="PANTHER" id="PTHR41521:SF4">
    <property type="entry name" value="BLR0684 PROTEIN"/>
    <property type="match status" value="1"/>
</dbReference>
<feature type="domain" description="DUF1330" evidence="1">
    <location>
        <begin position="3"/>
        <end position="95"/>
    </location>
</feature>
<dbReference type="InterPro" id="IPR010753">
    <property type="entry name" value="DUF1330"/>
</dbReference>
<proteinExistence type="predicted"/>
<accession>A0A158J172</accession>
<organism evidence="2 3">
    <name type="scientific">Caballeronia terrestris</name>
    <dbReference type="NCBI Taxonomy" id="1226301"/>
    <lineage>
        <taxon>Bacteria</taxon>
        <taxon>Pseudomonadati</taxon>
        <taxon>Pseudomonadota</taxon>
        <taxon>Betaproteobacteria</taxon>
        <taxon>Burkholderiales</taxon>
        <taxon>Burkholderiaceae</taxon>
        <taxon>Caballeronia</taxon>
    </lineage>
</organism>
<evidence type="ECO:0000313" key="2">
    <source>
        <dbReference type="EMBL" id="SAL62596.1"/>
    </source>
</evidence>
<dbReference type="PANTHER" id="PTHR41521">
    <property type="match status" value="1"/>
</dbReference>
<dbReference type="EMBL" id="FCOL02000016">
    <property type="protein sequence ID" value="SAL62596.1"/>
    <property type="molecule type" value="Genomic_DNA"/>
</dbReference>
<dbReference type="Pfam" id="PF07045">
    <property type="entry name" value="DUF1330"/>
    <property type="match status" value="1"/>
</dbReference>
<dbReference type="AlphaFoldDB" id="A0A158J172"/>
<protein>
    <recommendedName>
        <fullName evidence="1">DUF1330 domain-containing protein</fullName>
    </recommendedName>
</protein>
<dbReference type="InterPro" id="IPR011008">
    <property type="entry name" value="Dimeric_a/b-barrel"/>
</dbReference>